<dbReference type="NCBIfam" id="TIGR01352">
    <property type="entry name" value="tonB_Cterm"/>
    <property type="match status" value="1"/>
</dbReference>
<name>A0ABZ0SF98_9GAMM</name>
<dbReference type="PANTHER" id="PTHR33446:SF11">
    <property type="entry name" value="TONB3"/>
    <property type="match status" value="1"/>
</dbReference>
<feature type="region of interest" description="Disordered" evidence="10">
    <location>
        <begin position="198"/>
        <end position="217"/>
    </location>
</feature>
<dbReference type="InterPro" id="IPR037682">
    <property type="entry name" value="TonB_C"/>
</dbReference>
<keyword evidence="8 11" id="KW-1133">Transmembrane helix</keyword>
<keyword evidence="5" id="KW-0997">Cell inner membrane</keyword>
<comment type="similarity">
    <text evidence="2">Belongs to the TonB family.</text>
</comment>
<sequence>MSAAPATHRGIIAALLLTQTLVQILIQILASRLPLLIATALALLLHLAAALGLAALDRPPPRDTTGDETASGPLRFDLLPRTTPASEPLSKEPVASEESPLEQPAELSEELVAAKAQSETTETSNNPNPLQGQLQDQLQDKGQNQDGKQKPEAPLATDSSPSARDPLAPALDSLSAPPASQISAADIFASRDQALASLTQPRQPIPGGPSQSRRKAINASTQEYVYANYLESWRRKVERIGNLNYPEEAKEKRLFGSLVLQVAVRADGSLEGVRLLRSSGHQVLDQAAVRIVELAAPFAPFPDSIRARHDVLDITRTWQFLREQKLGWDK</sequence>
<evidence type="ECO:0000313" key="14">
    <source>
        <dbReference type="Proteomes" id="UP001432180"/>
    </source>
</evidence>
<keyword evidence="7" id="KW-0653">Protein transport</keyword>
<comment type="subcellular location">
    <subcellularLocation>
        <location evidence="1">Cell inner membrane</location>
        <topology evidence="1">Single-pass membrane protein</topology>
        <orientation evidence="1">Periplasmic side</orientation>
    </subcellularLocation>
</comment>
<evidence type="ECO:0000256" key="4">
    <source>
        <dbReference type="ARBA" id="ARBA00022475"/>
    </source>
</evidence>
<evidence type="ECO:0000313" key="13">
    <source>
        <dbReference type="EMBL" id="WPL19730.1"/>
    </source>
</evidence>
<organism evidence="13 14">
    <name type="scientific">Thiorhodovibrio winogradskyi</name>
    <dbReference type="NCBI Taxonomy" id="77007"/>
    <lineage>
        <taxon>Bacteria</taxon>
        <taxon>Pseudomonadati</taxon>
        <taxon>Pseudomonadota</taxon>
        <taxon>Gammaproteobacteria</taxon>
        <taxon>Chromatiales</taxon>
        <taxon>Chromatiaceae</taxon>
        <taxon>Thiorhodovibrio</taxon>
    </lineage>
</organism>
<evidence type="ECO:0000256" key="10">
    <source>
        <dbReference type="SAM" id="MobiDB-lite"/>
    </source>
</evidence>
<dbReference type="InterPro" id="IPR006260">
    <property type="entry name" value="TonB/TolA_C"/>
</dbReference>
<evidence type="ECO:0000256" key="8">
    <source>
        <dbReference type="ARBA" id="ARBA00022989"/>
    </source>
</evidence>
<evidence type="ECO:0000256" key="11">
    <source>
        <dbReference type="SAM" id="Phobius"/>
    </source>
</evidence>
<feature type="region of interest" description="Disordered" evidence="10">
    <location>
        <begin position="56"/>
        <end position="178"/>
    </location>
</feature>
<evidence type="ECO:0000256" key="3">
    <source>
        <dbReference type="ARBA" id="ARBA00022448"/>
    </source>
</evidence>
<dbReference type="PANTHER" id="PTHR33446">
    <property type="entry name" value="PROTEIN TONB-RELATED"/>
    <property type="match status" value="1"/>
</dbReference>
<proteinExistence type="inferred from homology"/>
<evidence type="ECO:0000259" key="12">
    <source>
        <dbReference type="PROSITE" id="PS52015"/>
    </source>
</evidence>
<evidence type="ECO:0000256" key="2">
    <source>
        <dbReference type="ARBA" id="ARBA00006555"/>
    </source>
</evidence>
<dbReference type="Pfam" id="PF03544">
    <property type="entry name" value="TonB_C"/>
    <property type="match status" value="1"/>
</dbReference>
<gene>
    <name evidence="13" type="ORF">Thiowin_04874</name>
</gene>
<dbReference type="SUPFAM" id="SSF74653">
    <property type="entry name" value="TolA/TonB C-terminal domain"/>
    <property type="match status" value="1"/>
</dbReference>
<evidence type="ECO:0000256" key="5">
    <source>
        <dbReference type="ARBA" id="ARBA00022519"/>
    </source>
</evidence>
<dbReference type="InterPro" id="IPR051045">
    <property type="entry name" value="TonB-dependent_transducer"/>
</dbReference>
<dbReference type="Proteomes" id="UP001432180">
    <property type="component" value="Chromosome"/>
</dbReference>
<feature type="transmembrane region" description="Helical" evidence="11">
    <location>
        <begin position="36"/>
        <end position="56"/>
    </location>
</feature>
<dbReference type="EMBL" id="CP121472">
    <property type="protein sequence ID" value="WPL19730.1"/>
    <property type="molecule type" value="Genomic_DNA"/>
</dbReference>
<keyword evidence="14" id="KW-1185">Reference proteome</keyword>
<evidence type="ECO:0000256" key="1">
    <source>
        <dbReference type="ARBA" id="ARBA00004383"/>
    </source>
</evidence>
<evidence type="ECO:0000256" key="6">
    <source>
        <dbReference type="ARBA" id="ARBA00022692"/>
    </source>
</evidence>
<dbReference type="Gene3D" id="3.30.1150.10">
    <property type="match status" value="1"/>
</dbReference>
<feature type="compositionally biased region" description="Low complexity" evidence="10">
    <location>
        <begin position="165"/>
        <end position="178"/>
    </location>
</feature>
<feature type="compositionally biased region" description="Low complexity" evidence="10">
    <location>
        <begin position="126"/>
        <end position="146"/>
    </location>
</feature>
<feature type="transmembrane region" description="Helical" evidence="11">
    <location>
        <begin position="12"/>
        <end position="30"/>
    </location>
</feature>
<dbReference type="RefSeq" id="WP_328985482.1">
    <property type="nucleotide sequence ID" value="NZ_CP121472.1"/>
</dbReference>
<dbReference type="PROSITE" id="PS52015">
    <property type="entry name" value="TONB_CTD"/>
    <property type="match status" value="1"/>
</dbReference>
<evidence type="ECO:0000256" key="9">
    <source>
        <dbReference type="ARBA" id="ARBA00023136"/>
    </source>
</evidence>
<keyword evidence="3" id="KW-0813">Transport</keyword>
<evidence type="ECO:0000256" key="7">
    <source>
        <dbReference type="ARBA" id="ARBA00022927"/>
    </source>
</evidence>
<protein>
    <recommendedName>
        <fullName evidence="12">TonB C-terminal domain-containing protein</fullName>
    </recommendedName>
</protein>
<keyword evidence="6 11" id="KW-0812">Transmembrane</keyword>
<reference evidence="13 14" key="1">
    <citation type="journal article" date="2023" name="Microorganisms">
        <title>Thiorhodovibrio frisius and Trv. litoralis spp. nov., Two Novel Members from a Clade of Fastidious Purple Sulfur Bacteria That Exhibit Unique Red-Shifted Light-Harvesting Capabilities.</title>
        <authorList>
            <person name="Methner A."/>
            <person name="Kuzyk S.B."/>
            <person name="Petersen J."/>
            <person name="Bauer S."/>
            <person name="Brinkmann H."/>
            <person name="Sichau K."/>
            <person name="Wanner G."/>
            <person name="Wolf J."/>
            <person name="Neumann-Schaal M."/>
            <person name="Henke P."/>
            <person name="Tank M."/>
            <person name="Sproer C."/>
            <person name="Bunk B."/>
            <person name="Overmann J."/>
        </authorList>
    </citation>
    <scope>NUCLEOTIDE SEQUENCE [LARGE SCALE GENOMIC DNA]</scope>
    <source>
        <strain evidence="13 14">DSM 6702</strain>
    </source>
</reference>
<keyword evidence="4" id="KW-1003">Cell membrane</keyword>
<accession>A0ABZ0SF98</accession>
<feature type="domain" description="TonB C-terminal" evidence="12">
    <location>
        <begin position="230"/>
        <end position="329"/>
    </location>
</feature>
<keyword evidence="9 11" id="KW-0472">Membrane</keyword>